<feature type="region of interest" description="Disordered" evidence="1">
    <location>
        <begin position="145"/>
        <end position="201"/>
    </location>
</feature>
<feature type="compositionally biased region" description="Basic and acidic residues" evidence="1">
    <location>
        <begin position="164"/>
        <end position="196"/>
    </location>
</feature>
<reference evidence="2 3" key="1">
    <citation type="submission" date="2014-06" db="EMBL/GenBank/DDBJ databases">
        <authorList>
            <person name="Swart Estienne"/>
        </authorList>
    </citation>
    <scope>NUCLEOTIDE SEQUENCE [LARGE SCALE GENOMIC DNA]</scope>
    <source>
        <strain evidence="2 3">130c</strain>
    </source>
</reference>
<evidence type="ECO:0000313" key="3">
    <source>
        <dbReference type="Proteomes" id="UP000039865"/>
    </source>
</evidence>
<evidence type="ECO:0000313" key="2">
    <source>
        <dbReference type="EMBL" id="CDW77837.1"/>
    </source>
</evidence>
<evidence type="ECO:0000256" key="1">
    <source>
        <dbReference type="SAM" id="MobiDB-lite"/>
    </source>
</evidence>
<protein>
    <submittedName>
        <fullName evidence="2">Uncharacterized protein</fullName>
    </submittedName>
</protein>
<keyword evidence="3" id="KW-1185">Reference proteome</keyword>
<name>A0A078A8E0_STYLE</name>
<dbReference type="Proteomes" id="UP000039865">
    <property type="component" value="Unassembled WGS sequence"/>
</dbReference>
<dbReference type="InParanoid" id="A0A078A8E0"/>
<gene>
    <name evidence="2" type="primary">Contig3695.g3943</name>
    <name evidence="2" type="ORF">STYLEM_6803</name>
</gene>
<proteinExistence type="predicted"/>
<dbReference type="EMBL" id="CCKQ01006517">
    <property type="protein sequence ID" value="CDW77837.1"/>
    <property type="molecule type" value="Genomic_DNA"/>
</dbReference>
<organism evidence="2 3">
    <name type="scientific">Stylonychia lemnae</name>
    <name type="common">Ciliate</name>
    <dbReference type="NCBI Taxonomy" id="5949"/>
    <lineage>
        <taxon>Eukaryota</taxon>
        <taxon>Sar</taxon>
        <taxon>Alveolata</taxon>
        <taxon>Ciliophora</taxon>
        <taxon>Intramacronucleata</taxon>
        <taxon>Spirotrichea</taxon>
        <taxon>Stichotrichia</taxon>
        <taxon>Sporadotrichida</taxon>
        <taxon>Oxytrichidae</taxon>
        <taxon>Stylonychinae</taxon>
        <taxon>Stylonychia</taxon>
    </lineage>
</organism>
<sequence>MSEKSKNLQQPELRLSKSEIEKKFIEQLQYENDLNINDIDQISLNSFASNDHEIEALMDKGSVFEYFPANQQQSDQIQGEDTQLTSNLQNFEEIMNKIEQKKNELKTKQQKDNLANTKEILIINSTECSPVKSQNVTQFQELKQLGSEKKETSQISLTNQDPNKINDLDKNTLEIEKQKSNHDSESQQELQDEKQLPKSRQSQVSKLRLDLVQDEWQNIVQEVWHEKIDHHQLMTQQINLMQDQQDTIELTIDEILFSQILNTRFKNIEKITAFDLNLIKYKNLLLDDVKLKLFKNSIQEFINIAIVNYRLGLLDDALKLINKLNEQTKHMTPVQLYQVQKLEIITLIRILQKGLNSRAFIEYKQPLQLAIEYTQGYRFVIEIDDKDEVVYSTRYRFYLKTFKLLSSYQQNEYFKANEFLQFLIVINKQEQLIGSDDVFDILNNKLMKMLEQEEHAIGYCADQILAKSQNAYLIYQFIKLQIQISKKSDKQQDLMHQLIQVSKFRDIPDNLKIKIYLLIIKLSSSVQVFSICKKFSNRLYRLSHLLKDEKKSMIKFQLDYFKCDSLRFSYHDNYQTHHHKKSSLNYDNPFVESRKQENLITYNSQQSDDPFRNHSYLKKYETEEAGDEVHDDSSIIVEDFQAYNEDENSVELIADQIQHRNKIMEEIKQQRASVNQVNEIIFDEQYLLYIGIGCYLAEQSQYLGIICLKMYIQIVQQNDRDQKLKIAMLFLSALEKQLENLNLEQSQPIYQMWMATFKDYLSLPIRLPQEIEIAQLLEKELEKALPNIDGDMTVKVDYF</sequence>
<dbReference type="AlphaFoldDB" id="A0A078A8E0"/>
<accession>A0A078A8E0</accession>
<feature type="compositionally biased region" description="Polar residues" evidence="1">
    <location>
        <begin position="153"/>
        <end position="163"/>
    </location>
</feature>